<feature type="chain" id="PRO_5026894795" evidence="2">
    <location>
        <begin position="21"/>
        <end position="297"/>
    </location>
</feature>
<keyword evidence="1" id="KW-1133">Transmembrane helix</keyword>
<sequence length="297" mass="33836">MKLWKLIAVLCLPIFSMGQASFEVSSPVERMQIGDQINLVLKAIVHKNDRIEWTPFPIAVQSGRLVNRSTMDSAFNGDMIELVEVWTLTSFDSGFAVVPPIEIRVNGQTLQSDPILIQVDLAKKSNQYRDIADPIGLEYPFWKLILSIIAALTVQLLLGLFLIRRSRKRESNTLVKDDRTPKQRIEGFLARIHFRSEMTNEEMDVRISKIIQLTYRLLQVEFGINTGIGSPEDWAKKLKLNSEFEGDADELVILIAKANEMRFGGRDIDAPTAENWHTQLKDWVAKSKTEKIENEPV</sequence>
<dbReference type="EMBL" id="WBVO01000008">
    <property type="protein sequence ID" value="KAB2808597.1"/>
    <property type="molecule type" value="Genomic_DNA"/>
</dbReference>
<evidence type="ECO:0000313" key="3">
    <source>
        <dbReference type="EMBL" id="KAB2808597.1"/>
    </source>
</evidence>
<proteinExistence type="predicted"/>
<comment type="caution">
    <text evidence="3">The sequence shown here is derived from an EMBL/GenBank/DDBJ whole genome shotgun (WGS) entry which is preliminary data.</text>
</comment>
<feature type="transmembrane region" description="Helical" evidence="1">
    <location>
        <begin position="141"/>
        <end position="163"/>
    </location>
</feature>
<dbReference type="OrthoDB" id="9807384at2"/>
<dbReference type="AlphaFoldDB" id="A0A6N6REG7"/>
<evidence type="ECO:0000256" key="1">
    <source>
        <dbReference type="SAM" id="Phobius"/>
    </source>
</evidence>
<evidence type="ECO:0000256" key="2">
    <source>
        <dbReference type="SAM" id="SignalP"/>
    </source>
</evidence>
<keyword evidence="2" id="KW-0732">Signal</keyword>
<protein>
    <submittedName>
        <fullName evidence="3">Protein BatD</fullName>
    </submittedName>
</protein>
<keyword evidence="4" id="KW-1185">Reference proteome</keyword>
<name>A0A6N6REG7_9FLAO</name>
<dbReference type="Proteomes" id="UP000468650">
    <property type="component" value="Unassembled WGS sequence"/>
</dbReference>
<organism evidence="3 4">
    <name type="scientific">Phaeocystidibacter luteus</name>
    <dbReference type="NCBI Taxonomy" id="911197"/>
    <lineage>
        <taxon>Bacteria</taxon>
        <taxon>Pseudomonadati</taxon>
        <taxon>Bacteroidota</taxon>
        <taxon>Flavobacteriia</taxon>
        <taxon>Flavobacteriales</taxon>
        <taxon>Phaeocystidibacteraceae</taxon>
        <taxon>Phaeocystidibacter</taxon>
    </lineage>
</organism>
<dbReference type="RefSeq" id="WP_151667691.1">
    <property type="nucleotide sequence ID" value="NZ_WBVO01000008.1"/>
</dbReference>
<evidence type="ECO:0000313" key="4">
    <source>
        <dbReference type="Proteomes" id="UP000468650"/>
    </source>
</evidence>
<keyword evidence="1" id="KW-0812">Transmembrane</keyword>
<accession>A0A6N6REG7</accession>
<feature type="signal peptide" evidence="2">
    <location>
        <begin position="1"/>
        <end position="20"/>
    </location>
</feature>
<keyword evidence="1" id="KW-0472">Membrane</keyword>
<gene>
    <name evidence="3" type="ORF">F8C67_09930</name>
</gene>
<reference evidence="3 4" key="1">
    <citation type="submission" date="2019-09" db="EMBL/GenBank/DDBJ databases">
        <title>Genomes of family Cryomorphaceae.</title>
        <authorList>
            <person name="Bowman J.P."/>
        </authorList>
    </citation>
    <scope>NUCLEOTIDE SEQUENCE [LARGE SCALE GENOMIC DNA]</scope>
    <source>
        <strain evidence="3 4">LMG 25704</strain>
    </source>
</reference>